<feature type="region of interest" description="Disordered" evidence="1">
    <location>
        <begin position="1"/>
        <end position="36"/>
    </location>
</feature>
<organism evidence="2 3">
    <name type="scientific">Perkinsus chesapeaki</name>
    <name type="common">Clam parasite</name>
    <name type="synonym">Perkinsus andrewsi</name>
    <dbReference type="NCBI Taxonomy" id="330153"/>
    <lineage>
        <taxon>Eukaryota</taxon>
        <taxon>Sar</taxon>
        <taxon>Alveolata</taxon>
        <taxon>Perkinsozoa</taxon>
        <taxon>Perkinsea</taxon>
        <taxon>Perkinsida</taxon>
        <taxon>Perkinsidae</taxon>
        <taxon>Perkinsus</taxon>
    </lineage>
</organism>
<evidence type="ECO:0000256" key="1">
    <source>
        <dbReference type="SAM" id="MobiDB-lite"/>
    </source>
</evidence>
<name>A0A7J6MJF8_PERCH</name>
<gene>
    <name evidence="2" type="ORF">FOL47_001352</name>
</gene>
<dbReference type="EMBL" id="JAAPAO010000131">
    <property type="protein sequence ID" value="KAF4671683.1"/>
    <property type="molecule type" value="Genomic_DNA"/>
</dbReference>
<sequence length="170" mass="18609">MAWSDSTSNPGSPAMSDEPELDRGPSGGVSSQGKTKHAVFQDGYRITLLPTSECDIFRDQGFSWSYHVAGGNRRSQKATEVTYDGVIAPQAAVKHIRDPLAESKIPAKNPENSGDCLDAANAVKNFLMSGKGQGGFYDFFETLCSFYKMNVFDKIEESDKVDISELKIRV</sequence>
<dbReference type="Proteomes" id="UP000591131">
    <property type="component" value="Unassembled WGS sequence"/>
</dbReference>
<evidence type="ECO:0000313" key="2">
    <source>
        <dbReference type="EMBL" id="KAF4671683.1"/>
    </source>
</evidence>
<feature type="compositionally biased region" description="Polar residues" evidence="1">
    <location>
        <begin position="1"/>
        <end position="11"/>
    </location>
</feature>
<dbReference type="AlphaFoldDB" id="A0A7J6MJF8"/>
<accession>A0A7J6MJF8</accession>
<proteinExistence type="predicted"/>
<protein>
    <submittedName>
        <fullName evidence="2">Uncharacterized protein</fullName>
    </submittedName>
</protein>
<reference evidence="2 3" key="1">
    <citation type="submission" date="2020-04" db="EMBL/GenBank/DDBJ databases">
        <title>Perkinsus chesapeaki whole genome sequence.</title>
        <authorList>
            <person name="Bogema D.R."/>
        </authorList>
    </citation>
    <scope>NUCLEOTIDE SEQUENCE [LARGE SCALE GENOMIC DNA]</scope>
    <source>
        <strain evidence="2">ATCC PRA-425</strain>
    </source>
</reference>
<evidence type="ECO:0000313" key="3">
    <source>
        <dbReference type="Proteomes" id="UP000591131"/>
    </source>
</evidence>
<comment type="caution">
    <text evidence="2">The sequence shown here is derived from an EMBL/GenBank/DDBJ whole genome shotgun (WGS) entry which is preliminary data.</text>
</comment>
<keyword evidence="3" id="KW-1185">Reference proteome</keyword>